<proteinExistence type="predicted"/>
<dbReference type="Proteomes" id="UP000186553">
    <property type="component" value="Unassembled WGS sequence"/>
</dbReference>
<dbReference type="OrthoDB" id="6697886at2"/>
<keyword evidence="2" id="KW-1185">Reference proteome</keyword>
<gene>
    <name evidence="1" type="ORF">BBP83_05045</name>
</gene>
<organism evidence="1 2">
    <name type="scientific">Acinetobacter celticus</name>
    <dbReference type="NCBI Taxonomy" id="1891224"/>
    <lineage>
        <taxon>Bacteria</taxon>
        <taxon>Pseudomonadati</taxon>
        <taxon>Pseudomonadota</taxon>
        <taxon>Gammaproteobacteria</taxon>
        <taxon>Moraxellales</taxon>
        <taxon>Moraxellaceae</taxon>
        <taxon>Acinetobacter</taxon>
    </lineage>
</organism>
<comment type="caution">
    <text evidence="1">The sequence shown here is derived from an EMBL/GenBank/DDBJ whole genome shotgun (WGS) entry which is preliminary data.</text>
</comment>
<dbReference type="EMBL" id="MBDL01000008">
    <property type="protein sequence ID" value="ODA13872.1"/>
    <property type="molecule type" value="Genomic_DNA"/>
</dbReference>
<protein>
    <submittedName>
        <fullName evidence="1">Transcriptional regulator</fullName>
    </submittedName>
</protein>
<evidence type="ECO:0000313" key="2">
    <source>
        <dbReference type="Proteomes" id="UP000186553"/>
    </source>
</evidence>
<evidence type="ECO:0000313" key="1">
    <source>
        <dbReference type="EMBL" id="ODA13872.1"/>
    </source>
</evidence>
<sequence length="64" mass="7686">MPPLQITYNKACQMLDVSRDTLRVLIRRDPSFPRPLKYCDTRQAPVYFDYAELIEWHSKRKVQS</sequence>
<dbReference type="AlphaFoldDB" id="A0A1C3CYG0"/>
<name>A0A1C3CYG0_9GAMM</name>
<reference evidence="1 2" key="1">
    <citation type="submission" date="2016-07" db="EMBL/GenBank/DDBJ databases">
        <title>Acinetobacter sp. ANC 4603.</title>
        <authorList>
            <person name="Radolfova-Krizova L."/>
            <person name="Nemec A."/>
        </authorList>
    </citation>
    <scope>NUCLEOTIDE SEQUENCE [LARGE SCALE GENOMIC DNA]</scope>
    <source>
        <strain evidence="1 2">ANC 4603</strain>
    </source>
</reference>
<accession>A0A1C3CYG0</accession>
<dbReference type="STRING" id="1891224.BBP83_05045"/>